<evidence type="ECO:0000313" key="4">
    <source>
        <dbReference type="Proteomes" id="UP000265566"/>
    </source>
</evidence>
<comment type="similarity">
    <text evidence="1">Belongs to the peptidase C56 family.</text>
</comment>
<dbReference type="SUPFAM" id="SSF52317">
    <property type="entry name" value="Class I glutamine amidotransferase-like"/>
    <property type="match status" value="1"/>
</dbReference>
<evidence type="ECO:0000256" key="1">
    <source>
        <dbReference type="ARBA" id="ARBA00008542"/>
    </source>
</evidence>
<dbReference type="EC" id="4.4.1.5" evidence="3"/>
<evidence type="ECO:0000313" key="3">
    <source>
        <dbReference type="EMBL" id="RHN68044.1"/>
    </source>
</evidence>
<protein>
    <submittedName>
        <fullName evidence="3">Putative lactoylglutathione lyase</fullName>
        <ecNumber evidence="3">4.4.1.5</ecNumber>
    </submittedName>
</protein>
<sequence length="52" mass="5542">MNEAVIALVKPFMENKKPVASICHSQHILAAAGVLKHSSKAEQVGSIFPVTL</sequence>
<keyword evidence="3" id="KW-0456">Lyase</keyword>
<proteinExistence type="inferred from homology"/>
<dbReference type="InterPro" id="IPR002818">
    <property type="entry name" value="DJ-1/PfpI"/>
</dbReference>
<dbReference type="Gene3D" id="3.40.50.880">
    <property type="match status" value="1"/>
</dbReference>
<dbReference type="PANTHER" id="PTHR42733:SF2">
    <property type="entry name" value="DJ-1_THIJ_PFPI FAMILY PROTEIN"/>
    <property type="match status" value="1"/>
</dbReference>
<gene>
    <name evidence="3" type="ORF">MtrunA17_Chr3g0109471</name>
</gene>
<dbReference type="InterPro" id="IPR029062">
    <property type="entry name" value="Class_I_gatase-like"/>
</dbReference>
<dbReference type="EMBL" id="PSQE01000003">
    <property type="protein sequence ID" value="RHN68044.1"/>
    <property type="molecule type" value="Genomic_DNA"/>
</dbReference>
<comment type="caution">
    <text evidence="3">The sequence shown here is derived from an EMBL/GenBank/DDBJ whole genome shotgun (WGS) entry which is preliminary data.</text>
</comment>
<name>A0A396IUJ1_MEDTR</name>
<reference evidence="4" key="1">
    <citation type="journal article" date="2018" name="Nat. Plants">
        <title>Whole-genome landscape of Medicago truncatula symbiotic genes.</title>
        <authorList>
            <person name="Pecrix Y."/>
            <person name="Staton S.E."/>
            <person name="Sallet E."/>
            <person name="Lelandais-Briere C."/>
            <person name="Moreau S."/>
            <person name="Carrere S."/>
            <person name="Blein T."/>
            <person name="Jardinaud M.F."/>
            <person name="Latrasse D."/>
            <person name="Zouine M."/>
            <person name="Zahm M."/>
            <person name="Kreplak J."/>
            <person name="Mayjonade B."/>
            <person name="Satge C."/>
            <person name="Perez M."/>
            <person name="Cauet S."/>
            <person name="Marande W."/>
            <person name="Chantry-Darmon C."/>
            <person name="Lopez-Roques C."/>
            <person name="Bouchez O."/>
            <person name="Berard A."/>
            <person name="Debelle F."/>
            <person name="Munos S."/>
            <person name="Bendahmane A."/>
            <person name="Berges H."/>
            <person name="Niebel A."/>
            <person name="Buitink J."/>
            <person name="Frugier F."/>
            <person name="Benhamed M."/>
            <person name="Crespi M."/>
            <person name="Gouzy J."/>
            <person name="Gamas P."/>
        </authorList>
    </citation>
    <scope>NUCLEOTIDE SEQUENCE [LARGE SCALE GENOMIC DNA]</scope>
    <source>
        <strain evidence="4">cv. Jemalong A17</strain>
    </source>
</reference>
<accession>A0A396IUJ1</accession>
<evidence type="ECO:0000259" key="2">
    <source>
        <dbReference type="Pfam" id="PF01965"/>
    </source>
</evidence>
<dbReference type="InterPro" id="IPR006286">
    <property type="entry name" value="C56_PfpI-like"/>
</dbReference>
<dbReference type="Pfam" id="PF01965">
    <property type="entry name" value="DJ-1_PfpI"/>
    <property type="match status" value="1"/>
</dbReference>
<feature type="domain" description="DJ-1/PfpI" evidence="2">
    <location>
        <begin position="2"/>
        <end position="38"/>
    </location>
</feature>
<dbReference type="AlphaFoldDB" id="A0A396IUJ1"/>
<organism evidence="3 4">
    <name type="scientific">Medicago truncatula</name>
    <name type="common">Barrel medic</name>
    <name type="synonym">Medicago tribuloides</name>
    <dbReference type="NCBI Taxonomy" id="3880"/>
    <lineage>
        <taxon>Eukaryota</taxon>
        <taxon>Viridiplantae</taxon>
        <taxon>Streptophyta</taxon>
        <taxon>Embryophyta</taxon>
        <taxon>Tracheophyta</taxon>
        <taxon>Spermatophyta</taxon>
        <taxon>Magnoliopsida</taxon>
        <taxon>eudicotyledons</taxon>
        <taxon>Gunneridae</taxon>
        <taxon>Pentapetalae</taxon>
        <taxon>rosids</taxon>
        <taxon>fabids</taxon>
        <taxon>Fabales</taxon>
        <taxon>Fabaceae</taxon>
        <taxon>Papilionoideae</taxon>
        <taxon>50 kb inversion clade</taxon>
        <taxon>NPAAA clade</taxon>
        <taxon>Hologalegina</taxon>
        <taxon>IRL clade</taxon>
        <taxon>Trifolieae</taxon>
        <taxon>Medicago</taxon>
    </lineage>
</organism>
<dbReference type="Proteomes" id="UP000265566">
    <property type="component" value="Chromosome 3"/>
</dbReference>
<dbReference type="PANTHER" id="PTHR42733">
    <property type="entry name" value="DJ-1 PROTEIN"/>
    <property type="match status" value="1"/>
</dbReference>
<dbReference type="Gramene" id="rna16332">
    <property type="protein sequence ID" value="RHN68044.1"/>
    <property type="gene ID" value="gene16332"/>
</dbReference>
<dbReference type="GO" id="GO:0004462">
    <property type="term" value="F:lactoylglutathione lyase activity"/>
    <property type="evidence" value="ECO:0007669"/>
    <property type="project" value="UniProtKB-EC"/>
</dbReference>